<proteinExistence type="predicted"/>
<dbReference type="EMBL" id="QLMI01000001">
    <property type="protein sequence ID" value="RAK25268.1"/>
    <property type="molecule type" value="Genomic_DNA"/>
</dbReference>
<dbReference type="PROSITE" id="PS51257">
    <property type="entry name" value="PROKAR_LIPOPROTEIN"/>
    <property type="match status" value="1"/>
</dbReference>
<dbReference type="SUPFAM" id="SSF63825">
    <property type="entry name" value="YWTD domain"/>
    <property type="match status" value="1"/>
</dbReference>
<dbReference type="RefSeq" id="WP_111565824.1">
    <property type="nucleotide sequence ID" value="NZ_QLMI01000001.1"/>
</dbReference>
<organism evidence="2 3">
    <name type="scientific">Flavobacterium aquaticum</name>
    <dbReference type="NCBI Taxonomy" id="1236486"/>
    <lineage>
        <taxon>Bacteria</taxon>
        <taxon>Pseudomonadati</taxon>
        <taxon>Bacteroidota</taxon>
        <taxon>Flavobacteriia</taxon>
        <taxon>Flavobacteriales</taxon>
        <taxon>Flavobacteriaceae</taxon>
        <taxon>Flavobacterium</taxon>
    </lineage>
</organism>
<protein>
    <submittedName>
        <fullName evidence="2">Uncharacterized protein</fullName>
    </submittedName>
</protein>
<keyword evidence="1" id="KW-0732">Signal</keyword>
<evidence type="ECO:0000313" key="3">
    <source>
        <dbReference type="Proteomes" id="UP000249620"/>
    </source>
</evidence>
<sequence length="345" mass="37157">MKKLFLPLALVAVLFTSCNDDDSSMVTPEPEPIDQTPTPAQELKLITTSNTSGQISFTDLLATTPTAKSFSISSTDADGVYYDVFKDQIVLASRTNNRVEAYNGLRNAIISSATTLDLSFSSSTDFTNAREIAVSGDKVVVAQDQNAGNSNISKFYVYQRNTSGFTLLNTYTVDIKLWGIHLDGTTMYAIADNTSDLVVYNNFFSNATGAISASKRVTIEGLVRTHGITYSPQDNVMVLSDVGLASSATDGGLVVINNFTSVLNMTNNLGTIAMNNQIRVYGPNSMLGNPVDVAYDHVTNAIFVAERLNGGGQVLKFAFPTMSADAIPQMSRTEAGVTAVYLHRR</sequence>
<evidence type="ECO:0000313" key="2">
    <source>
        <dbReference type="EMBL" id="RAK25268.1"/>
    </source>
</evidence>
<accession>A0A327YVK5</accession>
<name>A0A327YVK5_9FLAO</name>
<keyword evidence="3" id="KW-1185">Reference proteome</keyword>
<evidence type="ECO:0000256" key="1">
    <source>
        <dbReference type="SAM" id="SignalP"/>
    </source>
</evidence>
<feature type="chain" id="PRO_5016396692" evidence="1">
    <location>
        <begin position="20"/>
        <end position="345"/>
    </location>
</feature>
<dbReference type="OrthoDB" id="834772at2"/>
<reference evidence="2 3" key="1">
    <citation type="submission" date="2018-06" db="EMBL/GenBank/DDBJ databases">
        <title>Genomic Encyclopedia of Type Strains, Phase III (KMG-III): the genomes of soil and plant-associated and newly described type strains.</title>
        <authorList>
            <person name="Whitman W."/>
        </authorList>
    </citation>
    <scope>NUCLEOTIDE SEQUENCE [LARGE SCALE GENOMIC DNA]</scope>
    <source>
        <strain evidence="2 3">CGMCC 1.12398</strain>
    </source>
</reference>
<comment type="caution">
    <text evidence="2">The sequence shown here is derived from an EMBL/GenBank/DDBJ whole genome shotgun (WGS) entry which is preliminary data.</text>
</comment>
<dbReference type="Proteomes" id="UP000249620">
    <property type="component" value="Unassembled WGS sequence"/>
</dbReference>
<gene>
    <name evidence="2" type="ORF">B0I03_101433</name>
</gene>
<feature type="signal peptide" evidence="1">
    <location>
        <begin position="1"/>
        <end position="19"/>
    </location>
</feature>
<dbReference type="AlphaFoldDB" id="A0A327YVK5"/>